<gene>
    <name evidence="2" type="ORF">Tco_1079858</name>
</gene>
<comment type="caution">
    <text evidence="2">The sequence shown here is derived from an EMBL/GenBank/DDBJ whole genome shotgun (WGS) entry which is preliminary data.</text>
</comment>
<dbReference type="EMBL" id="BQNB010019979">
    <property type="protein sequence ID" value="GJT91013.1"/>
    <property type="molecule type" value="Genomic_DNA"/>
</dbReference>
<sequence length="458" mass="52483">MDNKLGEAIHKAIQSHNAECREEAQAEKQEYIDLVDLSQNVTESLEAGVLARSFSQPKSTYEAAASLSEYELTKILLDKMEESKSHLRADYKRKLYDALVESYNTDKDLFETYGEVYTLKRSRYEKDKDQDLSVGSDRGTKKRKSSIFSKDTSHSHHKSSGKSAHVEEPSHTVDNFGVQKNQEFHTGNNDEQPNDEVAPKNNYVTARAKKPPTSFDELMDTPIDFSAFVMNRLNITNLTQELLVGPAFNLLKGTCKSLTELEYHFKECSKAKTERLDWHNPEGKTYMFDLRKPLPLIPDHRGRQVIPQDYFINNDLEYLKGGSLSRQYSTSVTKTKVATCEIKWIKDTVPNRDGKSTRNRWGKPRPEPVGSGSGWLEGFGCGDGTLDSVQTALHNITSGIRMEYLPKKKWSRLDKQRARVMIHNIDKLLFERRLMRNLEKFIGGREYGNDLRLLERTI</sequence>
<dbReference type="Proteomes" id="UP001151760">
    <property type="component" value="Unassembled WGS sequence"/>
</dbReference>
<accession>A0ABQ5HV19</accession>
<proteinExistence type="predicted"/>
<evidence type="ECO:0000313" key="3">
    <source>
        <dbReference type="Proteomes" id="UP001151760"/>
    </source>
</evidence>
<feature type="region of interest" description="Disordered" evidence="1">
    <location>
        <begin position="127"/>
        <end position="200"/>
    </location>
</feature>
<protein>
    <submittedName>
        <fullName evidence="2">Uncharacterized protein</fullName>
    </submittedName>
</protein>
<evidence type="ECO:0000313" key="2">
    <source>
        <dbReference type="EMBL" id="GJT91013.1"/>
    </source>
</evidence>
<evidence type="ECO:0000256" key="1">
    <source>
        <dbReference type="SAM" id="MobiDB-lite"/>
    </source>
</evidence>
<reference evidence="2" key="2">
    <citation type="submission" date="2022-01" db="EMBL/GenBank/DDBJ databases">
        <authorList>
            <person name="Yamashiro T."/>
            <person name="Shiraishi A."/>
            <person name="Satake H."/>
            <person name="Nakayama K."/>
        </authorList>
    </citation>
    <scope>NUCLEOTIDE SEQUENCE</scope>
</reference>
<feature type="region of interest" description="Disordered" evidence="1">
    <location>
        <begin position="353"/>
        <end position="374"/>
    </location>
</feature>
<name>A0ABQ5HV19_9ASTR</name>
<feature type="compositionally biased region" description="Polar residues" evidence="1">
    <location>
        <begin position="178"/>
        <end position="191"/>
    </location>
</feature>
<reference evidence="2" key="1">
    <citation type="journal article" date="2022" name="Int. J. Mol. Sci.">
        <title>Draft Genome of Tanacetum Coccineum: Genomic Comparison of Closely Related Tanacetum-Family Plants.</title>
        <authorList>
            <person name="Yamashiro T."/>
            <person name="Shiraishi A."/>
            <person name="Nakayama K."/>
            <person name="Satake H."/>
        </authorList>
    </citation>
    <scope>NUCLEOTIDE SEQUENCE</scope>
</reference>
<organism evidence="2 3">
    <name type="scientific">Tanacetum coccineum</name>
    <dbReference type="NCBI Taxonomy" id="301880"/>
    <lineage>
        <taxon>Eukaryota</taxon>
        <taxon>Viridiplantae</taxon>
        <taxon>Streptophyta</taxon>
        <taxon>Embryophyta</taxon>
        <taxon>Tracheophyta</taxon>
        <taxon>Spermatophyta</taxon>
        <taxon>Magnoliopsida</taxon>
        <taxon>eudicotyledons</taxon>
        <taxon>Gunneridae</taxon>
        <taxon>Pentapetalae</taxon>
        <taxon>asterids</taxon>
        <taxon>campanulids</taxon>
        <taxon>Asterales</taxon>
        <taxon>Asteraceae</taxon>
        <taxon>Asteroideae</taxon>
        <taxon>Anthemideae</taxon>
        <taxon>Anthemidinae</taxon>
        <taxon>Tanacetum</taxon>
    </lineage>
</organism>
<keyword evidence="3" id="KW-1185">Reference proteome</keyword>